<name>A0A182EXY7_ONCOC</name>
<organism evidence="3">
    <name type="scientific">Onchocerca ochengi</name>
    <name type="common">Filarial nematode worm</name>
    <dbReference type="NCBI Taxonomy" id="42157"/>
    <lineage>
        <taxon>Eukaryota</taxon>
        <taxon>Metazoa</taxon>
        <taxon>Ecdysozoa</taxon>
        <taxon>Nematoda</taxon>
        <taxon>Chromadorea</taxon>
        <taxon>Rhabditida</taxon>
        <taxon>Spirurina</taxon>
        <taxon>Spiruromorpha</taxon>
        <taxon>Filarioidea</taxon>
        <taxon>Onchocercidae</taxon>
        <taxon>Onchocerca</taxon>
    </lineage>
</organism>
<reference evidence="1 2" key="2">
    <citation type="submission" date="2018-08" db="EMBL/GenBank/DDBJ databases">
        <authorList>
            <person name="Laetsch R D."/>
            <person name="Stevens L."/>
            <person name="Kumar S."/>
            <person name="Blaxter L. M."/>
        </authorList>
    </citation>
    <scope>NUCLEOTIDE SEQUENCE [LARGE SCALE GENOMIC DNA]</scope>
</reference>
<keyword evidence="2" id="KW-1185">Reference proteome</keyword>
<dbReference type="Proteomes" id="UP000271087">
    <property type="component" value="Unassembled WGS sequence"/>
</dbReference>
<proteinExistence type="predicted"/>
<sequence>MEPKCGRPLGLRRLNNETILAIDTYLGIFSINLET</sequence>
<protein>
    <submittedName>
        <fullName evidence="1 3">Uncharacterized protein</fullName>
    </submittedName>
</protein>
<dbReference type="AlphaFoldDB" id="A0A182EXY7"/>
<dbReference type="Gene3D" id="2.120.10.30">
    <property type="entry name" value="TolB, C-terminal domain"/>
    <property type="match status" value="1"/>
</dbReference>
<evidence type="ECO:0000313" key="3">
    <source>
        <dbReference type="WBParaSite" id="nOo.2.0.1.t13042-RA"/>
    </source>
</evidence>
<reference evidence="3" key="1">
    <citation type="submission" date="2016-06" db="UniProtKB">
        <authorList>
            <consortium name="WormBaseParasite"/>
        </authorList>
    </citation>
    <scope>IDENTIFICATION</scope>
</reference>
<dbReference type="WBParaSite" id="nOo.2.0.1.t13042-RA">
    <property type="protein sequence ID" value="nOo.2.0.1.t13042-RA"/>
    <property type="gene ID" value="nOo.2.0.1.g13042"/>
</dbReference>
<gene>
    <name evidence="1" type="ORF">NOO_LOCUS13042</name>
</gene>
<dbReference type="OrthoDB" id="5307922at2759"/>
<evidence type="ECO:0000313" key="2">
    <source>
        <dbReference type="Proteomes" id="UP000271087"/>
    </source>
</evidence>
<accession>A0A182EXY7</accession>
<evidence type="ECO:0000313" key="1">
    <source>
        <dbReference type="EMBL" id="VDN00475.1"/>
    </source>
</evidence>
<dbReference type="EMBL" id="UYRW01013171">
    <property type="protein sequence ID" value="VDN00475.1"/>
    <property type="molecule type" value="Genomic_DNA"/>
</dbReference>
<dbReference type="InterPro" id="IPR011042">
    <property type="entry name" value="6-blade_b-propeller_TolB-like"/>
</dbReference>